<protein>
    <submittedName>
        <fullName evidence="3">HERC1 protein</fullName>
    </submittedName>
</protein>
<reference evidence="3" key="1">
    <citation type="submission" date="2021-02" db="EMBL/GenBank/DDBJ databases">
        <authorList>
            <person name="Dougan E. K."/>
            <person name="Rhodes N."/>
            <person name="Thang M."/>
            <person name="Chan C."/>
        </authorList>
    </citation>
    <scope>NUCLEOTIDE SEQUENCE</scope>
</reference>
<feature type="transmembrane region" description="Helical" evidence="2">
    <location>
        <begin position="482"/>
        <end position="502"/>
    </location>
</feature>
<keyword evidence="2" id="KW-0812">Transmembrane</keyword>
<accession>A0A812RJF6</accession>
<feature type="transmembrane region" description="Helical" evidence="2">
    <location>
        <begin position="186"/>
        <end position="209"/>
    </location>
</feature>
<keyword evidence="2" id="KW-1133">Transmembrane helix</keyword>
<keyword evidence="4" id="KW-1185">Reference proteome</keyword>
<gene>
    <name evidence="3" type="primary">HERC1</name>
    <name evidence="3" type="ORF">SNAT2548_LOCUS24079</name>
</gene>
<feature type="transmembrane region" description="Helical" evidence="2">
    <location>
        <begin position="508"/>
        <end position="525"/>
    </location>
</feature>
<keyword evidence="2" id="KW-0472">Membrane</keyword>
<name>A0A812RJF6_9DINO</name>
<feature type="transmembrane region" description="Helical" evidence="2">
    <location>
        <begin position="438"/>
        <end position="461"/>
    </location>
</feature>
<evidence type="ECO:0000256" key="2">
    <source>
        <dbReference type="SAM" id="Phobius"/>
    </source>
</evidence>
<dbReference type="Proteomes" id="UP000604046">
    <property type="component" value="Unassembled WGS sequence"/>
</dbReference>
<organism evidence="3 4">
    <name type="scientific">Symbiodinium natans</name>
    <dbReference type="NCBI Taxonomy" id="878477"/>
    <lineage>
        <taxon>Eukaryota</taxon>
        <taxon>Sar</taxon>
        <taxon>Alveolata</taxon>
        <taxon>Dinophyceae</taxon>
        <taxon>Suessiales</taxon>
        <taxon>Symbiodiniaceae</taxon>
        <taxon>Symbiodinium</taxon>
    </lineage>
</organism>
<feature type="region of interest" description="Disordered" evidence="1">
    <location>
        <begin position="1"/>
        <end position="39"/>
    </location>
</feature>
<proteinExistence type="predicted"/>
<evidence type="ECO:0000313" key="3">
    <source>
        <dbReference type="EMBL" id="CAE7442806.1"/>
    </source>
</evidence>
<evidence type="ECO:0000313" key="4">
    <source>
        <dbReference type="Proteomes" id="UP000604046"/>
    </source>
</evidence>
<dbReference type="EMBL" id="CAJNDS010002345">
    <property type="protein sequence ID" value="CAE7442806.1"/>
    <property type="molecule type" value="Genomic_DNA"/>
</dbReference>
<feature type="transmembrane region" description="Helical" evidence="2">
    <location>
        <begin position="278"/>
        <end position="305"/>
    </location>
</feature>
<evidence type="ECO:0000256" key="1">
    <source>
        <dbReference type="SAM" id="MobiDB-lite"/>
    </source>
</evidence>
<sequence>MGQLQSQSCCSKSEQPDFDQVEVPKSSEGSPGVSECGESDNEFDLFSEPVSERGRADDVHHGRTFSCDLPVDLTQGTLDIFRGVQMRETMRWAGRIWRYRPSELNVQQRSKLIGLSKQVELFDIFFSHTWKTRGRWKVLSLVFQRGWPVMLAAWAAGVVLAFALCMLEVLPLWSSWQTPDTEAVPVGGWLMIFGVIFAIGGLASSPYFLPGWSSVCFLDVVCIDQTNEKRMREGINNIGSFLRASSELHVLWSGPYLSRLWCIFEIAAYRKLNPAGKIVIAPIYVELVVCQIYICMHCAAALLWYARQGPAQGAEPLLLGSAFVVCGCSFLPAVHALRKGCLSKHQLLRDLKTFSLEHVNCTSAFDRRAIRDAIVQWYGSLDAFSEYVRGPFHQEVLGIIKPWSLRLAYIFVIVTPLAAMGLEPALAMYKGRVAMESIISYFLSFEVGMVLLWLPACIVALDSVSDGMLEPTGTRKGYFQTLVAFAFIVVLFACGGICAVQAYSRSTWLVLLWVTFSAFFASLMFRRCWYSQ</sequence>
<feature type="transmembrane region" description="Helical" evidence="2">
    <location>
        <begin position="407"/>
        <end position="426"/>
    </location>
</feature>
<feature type="transmembrane region" description="Helical" evidence="2">
    <location>
        <begin position="151"/>
        <end position="174"/>
    </location>
</feature>
<dbReference type="AlphaFoldDB" id="A0A812RJF6"/>
<comment type="caution">
    <text evidence="3">The sequence shown here is derived from an EMBL/GenBank/DDBJ whole genome shotgun (WGS) entry which is preliminary data.</text>
</comment>
<feature type="transmembrane region" description="Helical" evidence="2">
    <location>
        <begin position="317"/>
        <end position="337"/>
    </location>
</feature>
<feature type="compositionally biased region" description="Polar residues" evidence="1">
    <location>
        <begin position="1"/>
        <end position="13"/>
    </location>
</feature>